<comment type="caution">
    <text evidence="3">The sequence shown here is derived from an EMBL/GenBank/DDBJ whole genome shotgun (WGS) entry which is preliminary data.</text>
</comment>
<evidence type="ECO:0000313" key="3">
    <source>
        <dbReference type="EMBL" id="KAJ8870981.1"/>
    </source>
</evidence>
<evidence type="ECO:0000256" key="2">
    <source>
        <dbReference type="SAM" id="Phobius"/>
    </source>
</evidence>
<feature type="region of interest" description="Disordered" evidence="1">
    <location>
        <begin position="683"/>
        <end position="724"/>
    </location>
</feature>
<feature type="region of interest" description="Disordered" evidence="1">
    <location>
        <begin position="752"/>
        <end position="777"/>
    </location>
</feature>
<protein>
    <submittedName>
        <fullName evidence="3">Uncharacterized protein</fullName>
    </submittedName>
</protein>
<proteinExistence type="predicted"/>
<name>A0ABQ9GF12_9NEOP</name>
<sequence length="820" mass="91251">MWSDFRMWGSCRTMPLAGGFFWGSPVSLALAFLCCSILTSLYQHRLSRPRWAGAGGVDHGDVSGSVATPTPPPKPCSSGGGGGLVVTDVDRAWVARRLASPSSSLTLFSPHTSNPLFHNDARIYFARCLYAFDCRCSGVGCIIHWEMSSGVILHSNHWARPLARTLSPASDRGHDALISATVRQGPAFFHIRPTAREGQENGCARSLLTDLQDGAASGIKIEWLDYSPPTTANRVRFPGGSPLDFSMWDSCRTILLVLRDLPVFLALAFRHCSMTHRRLSRPRPVNLLACRQSNQQGNFPQHAVANQTHGPFPRASRRQSAKGYAHIKVNHHAILPLRTYLLRGETICFLPSSRTPAKTRNKTHMDVQSLFGYNMTSQERDSALIPPLIDDWSIMNAVNYGVASSVVWTSRKMNDYKRMEEKRFGRVLTARSREPMRVIEVRMELFRNEGVGWGKREIPEKTPRPAASSGTIPMWSGSGPAENRARLLDCCSSVQPVLPQTTEHGIHCLFPCRSVIGSEFSWACLINCDPISNTQRPAKFTSFRGYRLNSKMACARVPSVIGREPVRFIPRTLSINDNGSVVEQPISSKTVTKRNDTVYRLFTVKDELSTARLHTPVQCFARGDDERDEAQVSIAPSAPTLLDLRPAKSALLLGEHLHLCTTFVVDPNNNNAGRITALGARRCPGLHPRKSPTKVGENWQRTKARKEGENWQRTKARKEGENWQRTKARKKEIWATLNNEVLRADEIKMREERNANVGETGDPRENPADQRRRPARFPLATRPGIGARFALVGGEQDNRSATAAPTTNMLEKISQIFSVG</sequence>
<keyword evidence="2" id="KW-1133">Transmembrane helix</keyword>
<reference evidence="3 4" key="1">
    <citation type="submission" date="2023-02" db="EMBL/GenBank/DDBJ databases">
        <title>LHISI_Scaffold_Assembly.</title>
        <authorList>
            <person name="Stuart O.P."/>
            <person name="Cleave R."/>
            <person name="Magrath M.J.L."/>
            <person name="Mikheyev A.S."/>
        </authorList>
    </citation>
    <scope>NUCLEOTIDE SEQUENCE [LARGE SCALE GENOMIC DNA]</scope>
    <source>
        <strain evidence="3">Daus_M_001</strain>
        <tissue evidence="3">Leg muscle</tissue>
    </source>
</reference>
<feature type="compositionally biased region" description="Basic and acidic residues" evidence="1">
    <location>
        <begin position="761"/>
        <end position="772"/>
    </location>
</feature>
<organism evidence="3 4">
    <name type="scientific">Dryococelus australis</name>
    <dbReference type="NCBI Taxonomy" id="614101"/>
    <lineage>
        <taxon>Eukaryota</taxon>
        <taxon>Metazoa</taxon>
        <taxon>Ecdysozoa</taxon>
        <taxon>Arthropoda</taxon>
        <taxon>Hexapoda</taxon>
        <taxon>Insecta</taxon>
        <taxon>Pterygota</taxon>
        <taxon>Neoptera</taxon>
        <taxon>Polyneoptera</taxon>
        <taxon>Phasmatodea</taxon>
        <taxon>Verophasmatodea</taxon>
        <taxon>Anareolatae</taxon>
        <taxon>Phasmatidae</taxon>
        <taxon>Eurycanthinae</taxon>
        <taxon>Dryococelus</taxon>
    </lineage>
</organism>
<evidence type="ECO:0000313" key="4">
    <source>
        <dbReference type="Proteomes" id="UP001159363"/>
    </source>
</evidence>
<keyword evidence="2" id="KW-0812">Transmembrane</keyword>
<gene>
    <name evidence="3" type="ORF">PR048_027283</name>
</gene>
<feature type="region of interest" description="Disordered" evidence="1">
    <location>
        <begin position="62"/>
        <end position="82"/>
    </location>
</feature>
<keyword evidence="2" id="KW-0472">Membrane</keyword>
<keyword evidence="4" id="KW-1185">Reference proteome</keyword>
<feature type="transmembrane region" description="Helical" evidence="2">
    <location>
        <begin position="20"/>
        <end position="42"/>
    </location>
</feature>
<feature type="region of interest" description="Disordered" evidence="1">
    <location>
        <begin position="456"/>
        <end position="475"/>
    </location>
</feature>
<dbReference type="EMBL" id="JARBHB010000012">
    <property type="protein sequence ID" value="KAJ8870981.1"/>
    <property type="molecule type" value="Genomic_DNA"/>
</dbReference>
<feature type="compositionally biased region" description="Basic and acidic residues" evidence="1">
    <location>
        <begin position="705"/>
        <end position="724"/>
    </location>
</feature>
<accession>A0ABQ9GF12</accession>
<dbReference type="Proteomes" id="UP001159363">
    <property type="component" value="Chromosome 11"/>
</dbReference>
<evidence type="ECO:0000256" key="1">
    <source>
        <dbReference type="SAM" id="MobiDB-lite"/>
    </source>
</evidence>